<evidence type="ECO:0000259" key="1">
    <source>
        <dbReference type="SMART" id="SM00333"/>
    </source>
</evidence>
<dbReference type="AlphaFoldDB" id="A0ABD6EI78"/>
<reference evidence="2 3" key="1">
    <citation type="submission" date="2024-08" db="EMBL/GenBank/DDBJ databases">
        <title>Gnathostoma spinigerum genome.</title>
        <authorList>
            <person name="Gonzalez-Bertolin B."/>
            <person name="Monzon S."/>
            <person name="Zaballos A."/>
            <person name="Jimenez P."/>
            <person name="Dekumyoy P."/>
            <person name="Varona S."/>
            <person name="Cuesta I."/>
            <person name="Sumanam S."/>
            <person name="Adisakwattana P."/>
            <person name="Gasser R.B."/>
            <person name="Hernandez-Gonzalez A."/>
            <person name="Young N.D."/>
            <person name="Perteguer M.J."/>
        </authorList>
    </citation>
    <scope>NUCLEOTIDE SEQUENCE [LARGE SCALE GENOMIC DNA]</scope>
    <source>
        <strain evidence="2">AL3</strain>
        <tissue evidence="2">Liver</tissue>
    </source>
</reference>
<evidence type="ECO:0000313" key="3">
    <source>
        <dbReference type="Proteomes" id="UP001608902"/>
    </source>
</evidence>
<dbReference type="InterPro" id="IPR035437">
    <property type="entry name" value="SNase_OB-fold_sf"/>
</dbReference>
<evidence type="ECO:0000313" key="2">
    <source>
        <dbReference type="EMBL" id="MFH4977044.1"/>
    </source>
</evidence>
<name>A0ABD6EI78_9BILA</name>
<organism evidence="2 3">
    <name type="scientific">Gnathostoma spinigerum</name>
    <dbReference type="NCBI Taxonomy" id="75299"/>
    <lineage>
        <taxon>Eukaryota</taxon>
        <taxon>Metazoa</taxon>
        <taxon>Ecdysozoa</taxon>
        <taxon>Nematoda</taxon>
        <taxon>Chromadorea</taxon>
        <taxon>Rhabditida</taxon>
        <taxon>Spirurina</taxon>
        <taxon>Gnathostomatomorpha</taxon>
        <taxon>Gnathostomatoidea</taxon>
        <taxon>Gnathostomatidae</taxon>
        <taxon>Gnathostoma</taxon>
    </lineage>
</organism>
<dbReference type="SUPFAM" id="SSF63748">
    <property type="entry name" value="Tudor/PWWP/MBT"/>
    <property type="match status" value="1"/>
</dbReference>
<proteinExistence type="predicted"/>
<dbReference type="InterPro" id="IPR002999">
    <property type="entry name" value="Tudor"/>
</dbReference>
<keyword evidence="3" id="KW-1185">Reference proteome</keyword>
<dbReference type="Gene3D" id="2.40.50.90">
    <property type="match status" value="1"/>
</dbReference>
<comment type="caution">
    <text evidence="2">The sequence shown here is derived from an EMBL/GenBank/DDBJ whole genome shotgun (WGS) entry which is preliminary data.</text>
</comment>
<feature type="domain" description="Tudor" evidence="1">
    <location>
        <begin position="86"/>
        <end position="149"/>
    </location>
</feature>
<gene>
    <name evidence="2" type="ORF">AB6A40_003753</name>
</gene>
<dbReference type="Gene3D" id="2.30.30.140">
    <property type="match status" value="1"/>
</dbReference>
<dbReference type="EMBL" id="JBGFUD010002021">
    <property type="protein sequence ID" value="MFH4977044.1"/>
    <property type="molecule type" value="Genomic_DNA"/>
</dbReference>
<dbReference type="Proteomes" id="UP001608902">
    <property type="component" value="Unassembled WGS sequence"/>
</dbReference>
<protein>
    <recommendedName>
        <fullName evidence="1">Tudor domain-containing protein</fullName>
    </recommendedName>
</protein>
<accession>A0ABD6EI78</accession>
<sequence>MNRRRDLSPIFESDLDNNKGHDVPVMITNGLKADGFLKIHRLCMSRKATMTLLSLTSPSRIWLTLRNNITDSLRITEPSAIEPLDPKFVRIDQYVMAPLRNRLYARARIMDVYESVERQEKYVKVFFIDDGLSSWLGAKCLAKMDEEFSFHPWQALGVSLFQVDPINPVNLTTRKEWNDHEIGTLRSIMREYDEFLVNFVHESRLRTDYSDFYKVKIIGLTDEEQNGVSVNELFYLFNPATVSFTRARYDGSKQKMYAPVRWSS</sequence>
<dbReference type="Pfam" id="PF00567">
    <property type="entry name" value="TUDOR"/>
    <property type="match status" value="1"/>
</dbReference>
<dbReference type="SMART" id="SM00333">
    <property type="entry name" value="TUDOR"/>
    <property type="match status" value="1"/>
</dbReference>
<dbReference type="GO" id="GO:0005737">
    <property type="term" value="C:cytoplasm"/>
    <property type="evidence" value="ECO:0007669"/>
    <property type="project" value="UniProtKB-ARBA"/>
</dbReference>